<feature type="transmembrane region" description="Helical" evidence="8">
    <location>
        <begin position="188"/>
        <end position="210"/>
    </location>
</feature>
<feature type="transmembrane region" description="Helical" evidence="8">
    <location>
        <begin position="20"/>
        <end position="47"/>
    </location>
</feature>
<keyword evidence="4 8" id="KW-0812">Transmembrane</keyword>
<gene>
    <name evidence="10" type="ORF">BHF68_08150</name>
</gene>
<evidence type="ECO:0000256" key="2">
    <source>
        <dbReference type="ARBA" id="ARBA00022448"/>
    </source>
</evidence>
<dbReference type="PROSITE" id="PS50928">
    <property type="entry name" value="ABC_TM1"/>
    <property type="match status" value="1"/>
</dbReference>
<dbReference type="FunFam" id="1.10.3720.10:FF:000033">
    <property type="entry name" value="Polar amino acid ABC transporter permease"/>
    <property type="match status" value="1"/>
</dbReference>
<comment type="caution">
    <text evidence="10">The sequence shown here is derived from an EMBL/GenBank/DDBJ whole genome shotgun (WGS) entry which is preliminary data.</text>
</comment>
<dbReference type="InterPro" id="IPR000515">
    <property type="entry name" value="MetI-like"/>
</dbReference>
<dbReference type="InterPro" id="IPR010065">
    <property type="entry name" value="AA_ABC_transptr_permease_3TM"/>
</dbReference>
<accession>A0A1E5G171</accession>
<evidence type="ECO:0000256" key="5">
    <source>
        <dbReference type="ARBA" id="ARBA00022970"/>
    </source>
</evidence>
<keyword evidence="7 8" id="KW-0472">Membrane</keyword>
<evidence type="ECO:0000259" key="9">
    <source>
        <dbReference type="PROSITE" id="PS50928"/>
    </source>
</evidence>
<dbReference type="GO" id="GO:0006865">
    <property type="term" value="P:amino acid transport"/>
    <property type="evidence" value="ECO:0007669"/>
    <property type="project" value="UniProtKB-KW"/>
</dbReference>
<dbReference type="PANTHER" id="PTHR30614">
    <property type="entry name" value="MEMBRANE COMPONENT OF AMINO ACID ABC TRANSPORTER"/>
    <property type="match status" value="1"/>
</dbReference>
<feature type="domain" description="ABC transmembrane type-1" evidence="9">
    <location>
        <begin position="23"/>
        <end position="210"/>
    </location>
</feature>
<dbReference type="OrthoDB" id="9805999at2"/>
<dbReference type="AlphaFoldDB" id="A0A1E5G171"/>
<sequence length="224" mass="25049">MNVQVPWDFTVVPEFLPLFRMAAIATLQITTFGILFGLVLGLIVGLMRTSKIWFLDWPARFYIFIIRGTPLLLQIFIIYYGLASVVDIPSYPAAIIALGVHNAAYIAEIFRGSITSVDRGQREAALSLGMTSWQSMKRIILPQAVKRSVPPLGNQFIIALKDSSLASTIAVAELLLRARQLASSNFMMMEMLVVAAVYYLIMTSVFTYIVGKVEHRMSISDHRQ</sequence>
<dbReference type="Gene3D" id="1.10.3720.10">
    <property type="entry name" value="MetI-like"/>
    <property type="match status" value="1"/>
</dbReference>
<dbReference type="Pfam" id="PF00528">
    <property type="entry name" value="BPD_transp_1"/>
    <property type="match status" value="1"/>
</dbReference>
<evidence type="ECO:0000256" key="3">
    <source>
        <dbReference type="ARBA" id="ARBA00022475"/>
    </source>
</evidence>
<evidence type="ECO:0000313" key="11">
    <source>
        <dbReference type="Proteomes" id="UP000094296"/>
    </source>
</evidence>
<proteinExistence type="inferred from homology"/>
<dbReference type="SUPFAM" id="SSF161098">
    <property type="entry name" value="MetI-like"/>
    <property type="match status" value="1"/>
</dbReference>
<name>A0A1E5G171_9FIRM</name>
<dbReference type="PANTHER" id="PTHR30614:SF0">
    <property type="entry name" value="L-CYSTINE TRANSPORT SYSTEM PERMEASE PROTEIN TCYL"/>
    <property type="match status" value="1"/>
</dbReference>
<dbReference type="RefSeq" id="WP_069643667.1">
    <property type="nucleotide sequence ID" value="NZ_MIJE01000031.1"/>
</dbReference>
<protein>
    <submittedName>
        <fullName evidence="10">ABC transporter permease</fullName>
    </submittedName>
</protein>
<dbReference type="CDD" id="cd06261">
    <property type="entry name" value="TM_PBP2"/>
    <property type="match status" value="1"/>
</dbReference>
<comment type="similarity">
    <text evidence="8">Belongs to the binding-protein-dependent transport system permease family.</text>
</comment>
<dbReference type="Proteomes" id="UP000094296">
    <property type="component" value="Unassembled WGS sequence"/>
</dbReference>
<evidence type="ECO:0000256" key="4">
    <source>
        <dbReference type="ARBA" id="ARBA00022692"/>
    </source>
</evidence>
<dbReference type="GO" id="GO:0043190">
    <property type="term" value="C:ATP-binding cassette (ABC) transporter complex"/>
    <property type="evidence" value="ECO:0007669"/>
    <property type="project" value="InterPro"/>
</dbReference>
<dbReference type="InterPro" id="IPR035906">
    <property type="entry name" value="MetI-like_sf"/>
</dbReference>
<keyword evidence="3" id="KW-1003">Cell membrane</keyword>
<dbReference type="NCBIfam" id="TIGR01726">
    <property type="entry name" value="HEQRo_perm_3TM"/>
    <property type="match status" value="1"/>
</dbReference>
<dbReference type="STRING" id="766136.BHF68_08150"/>
<evidence type="ECO:0000256" key="8">
    <source>
        <dbReference type="RuleBase" id="RU363032"/>
    </source>
</evidence>
<dbReference type="GO" id="GO:0022857">
    <property type="term" value="F:transmembrane transporter activity"/>
    <property type="evidence" value="ECO:0007669"/>
    <property type="project" value="InterPro"/>
</dbReference>
<feature type="transmembrane region" description="Helical" evidence="8">
    <location>
        <begin position="59"/>
        <end position="82"/>
    </location>
</feature>
<keyword evidence="5" id="KW-0029">Amino-acid transport</keyword>
<evidence type="ECO:0000256" key="1">
    <source>
        <dbReference type="ARBA" id="ARBA00004651"/>
    </source>
</evidence>
<dbReference type="EMBL" id="MIJE01000031">
    <property type="protein sequence ID" value="OEF96658.1"/>
    <property type="molecule type" value="Genomic_DNA"/>
</dbReference>
<comment type="subcellular location">
    <subcellularLocation>
        <location evidence="1 8">Cell membrane</location>
        <topology evidence="1 8">Multi-pass membrane protein</topology>
    </subcellularLocation>
</comment>
<evidence type="ECO:0000256" key="6">
    <source>
        <dbReference type="ARBA" id="ARBA00022989"/>
    </source>
</evidence>
<evidence type="ECO:0000256" key="7">
    <source>
        <dbReference type="ARBA" id="ARBA00023136"/>
    </source>
</evidence>
<keyword evidence="6 8" id="KW-1133">Transmembrane helix</keyword>
<dbReference type="InterPro" id="IPR043429">
    <property type="entry name" value="ArtM/GltK/GlnP/TcyL/YhdX-like"/>
</dbReference>
<organism evidence="10 11">
    <name type="scientific">Desulfuribacillus alkaliarsenatis</name>
    <dbReference type="NCBI Taxonomy" id="766136"/>
    <lineage>
        <taxon>Bacteria</taxon>
        <taxon>Bacillati</taxon>
        <taxon>Bacillota</taxon>
        <taxon>Desulfuribacillia</taxon>
        <taxon>Desulfuribacillales</taxon>
        <taxon>Desulfuribacillaceae</taxon>
        <taxon>Desulfuribacillus</taxon>
    </lineage>
</organism>
<keyword evidence="2 8" id="KW-0813">Transport</keyword>
<keyword evidence="11" id="KW-1185">Reference proteome</keyword>
<evidence type="ECO:0000313" key="10">
    <source>
        <dbReference type="EMBL" id="OEF96658.1"/>
    </source>
</evidence>
<reference evidence="10 11" key="1">
    <citation type="submission" date="2016-09" db="EMBL/GenBank/DDBJ databases">
        <title>Draft genome sequence for the type strain of Desulfuribacillus alkaliarsenatis AHT28, an obligately anaerobic, sulfidogenic bacterium isolated from Russian soda lake sediments.</title>
        <authorList>
            <person name="Abin C.A."/>
            <person name="Hollibaugh J.T."/>
        </authorList>
    </citation>
    <scope>NUCLEOTIDE SEQUENCE [LARGE SCALE GENOMIC DNA]</scope>
    <source>
        <strain evidence="10 11">AHT28</strain>
    </source>
</reference>